<proteinExistence type="predicted"/>
<reference evidence="1 2" key="1">
    <citation type="submission" date="2019-03" db="EMBL/GenBank/DDBJ databases">
        <title>First draft genome of Liparis tanakae, snailfish: a comprehensive survey of snailfish specific genes.</title>
        <authorList>
            <person name="Kim W."/>
            <person name="Song I."/>
            <person name="Jeong J.-H."/>
            <person name="Kim D."/>
            <person name="Kim S."/>
            <person name="Ryu S."/>
            <person name="Song J.Y."/>
            <person name="Lee S.K."/>
        </authorList>
    </citation>
    <scope>NUCLEOTIDE SEQUENCE [LARGE SCALE GENOMIC DNA]</scope>
    <source>
        <tissue evidence="1">Muscle</tissue>
    </source>
</reference>
<accession>A0A4Z2HAE3</accession>
<protein>
    <submittedName>
        <fullName evidence="1">Uncharacterized protein</fullName>
    </submittedName>
</protein>
<evidence type="ECO:0000313" key="2">
    <source>
        <dbReference type="Proteomes" id="UP000314294"/>
    </source>
</evidence>
<dbReference type="EMBL" id="SRLO01000304">
    <property type="protein sequence ID" value="TNN61983.1"/>
    <property type="molecule type" value="Genomic_DNA"/>
</dbReference>
<name>A0A4Z2HAE3_9TELE</name>
<organism evidence="1 2">
    <name type="scientific">Liparis tanakae</name>
    <name type="common">Tanaka's snailfish</name>
    <dbReference type="NCBI Taxonomy" id="230148"/>
    <lineage>
        <taxon>Eukaryota</taxon>
        <taxon>Metazoa</taxon>
        <taxon>Chordata</taxon>
        <taxon>Craniata</taxon>
        <taxon>Vertebrata</taxon>
        <taxon>Euteleostomi</taxon>
        <taxon>Actinopterygii</taxon>
        <taxon>Neopterygii</taxon>
        <taxon>Teleostei</taxon>
        <taxon>Neoteleostei</taxon>
        <taxon>Acanthomorphata</taxon>
        <taxon>Eupercaria</taxon>
        <taxon>Perciformes</taxon>
        <taxon>Cottioidei</taxon>
        <taxon>Cottales</taxon>
        <taxon>Liparidae</taxon>
        <taxon>Liparis</taxon>
    </lineage>
</organism>
<keyword evidence="2" id="KW-1185">Reference proteome</keyword>
<evidence type="ECO:0000313" key="1">
    <source>
        <dbReference type="EMBL" id="TNN61983.1"/>
    </source>
</evidence>
<dbReference type="Proteomes" id="UP000314294">
    <property type="component" value="Unassembled WGS sequence"/>
</dbReference>
<sequence length="158" mass="17353">MPQVRHSSRGLKFTCSEVHMRGPNSGLANAWAANLACVLPRRPAEMVCEDGAGLEKKKLRDEVFLILHLLSFSRGRSLPLPCVRVSDGAPDSLAASHSWLLILISWEAEPVGGGYGDQLGGGERDDDFQVVTTRRVHLSTSFPKMSCGWCDRLRSHVI</sequence>
<comment type="caution">
    <text evidence="1">The sequence shown here is derived from an EMBL/GenBank/DDBJ whole genome shotgun (WGS) entry which is preliminary data.</text>
</comment>
<dbReference type="AlphaFoldDB" id="A0A4Z2HAE3"/>
<gene>
    <name evidence="1" type="ORF">EYF80_027818</name>
</gene>